<dbReference type="GO" id="GO:0004722">
    <property type="term" value="F:protein serine/threonine phosphatase activity"/>
    <property type="evidence" value="ECO:0007669"/>
    <property type="project" value="InterPro"/>
</dbReference>
<dbReference type="AlphaFoldDB" id="A0A7C3ZVK3"/>
<dbReference type="InterPro" id="IPR036457">
    <property type="entry name" value="PPM-type-like_dom_sf"/>
</dbReference>
<evidence type="ECO:0000259" key="2">
    <source>
        <dbReference type="PROSITE" id="PS51746"/>
    </source>
</evidence>
<dbReference type="EMBL" id="DSPX01000079">
    <property type="protein sequence ID" value="HGG00608.1"/>
    <property type="molecule type" value="Genomic_DNA"/>
</dbReference>
<dbReference type="InterPro" id="IPR025874">
    <property type="entry name" value="DZR"/>
</dbReference>
<dbReference type="Pfam" id="PF00481">
    <property type="entry name" value="PP2C"/>
    <property type="match status" value="1"/>
</dbReference>
<evidence type="ECO:0000256" key="1">
    <source>
        <dbReference type="SAM" id="MobiDB-lite"/>
    </source>
</evidence>
<name>A0A7C3ZVK3_9CYAN</name>
<sequence>MLVCPKCHFSNPNTNKFCQKCGQSLAYKVCKECGNQVEFTAWHCDKCGAVTGKTWLGVVRGDSSSLIQHSQNAMSQLADVNRMLTEPPGAFTPRSDEETILEAENLPRSSENPDPSPDISADVALTTEDEDIEPNSNPPMTSAEETGEEMLSLDSELPAELPASAAVQFGEYLDSAKRYQVLEVTSSELPGESCLRVLDCQPLQPSPLLAFAAVKPQTGVSGIPSGSMLGIPTIAQPYLALMTSNLPSLPAIHDAWGETPAVLLLEDRTGLPRVPFDTKDNPPPPSEQILSWLEQSAQLWDILAPWAALSSLLKPSNLFLADDDSRGLRLGRLYPDNPDRPPTLADLGKLWQQLLPNVAELTPPEPSLAQLLNDLVAGEIATVSELLGYIDLMARSIQPRQDQLKPSSSDTVDLPQISESAPGEMSFDDWDDDDTPTMVMPLKLIALDVAGETDIGRQRNHNEDDFAIETQVTHSLRGGAVTARVRSRQYRGIYIVADGMGGHDGGEIASATAVDSLRRYFLTRWSDARKGNFPSLPLEESIRAAFLEANQVIFELNQQQGRSGSGRMGTTAVLALVQNTQVGIAHVGDSRIYRFTKSQGLQQMTVDHEVGQREIQRGVDPETAYSRIDAYQLTQALGPMGEDFIKPDVQFFNLGEDTLLILASDGLTDNRFLESNFETDLAPLLQPDADLEQGVRELIRKANQHNGHDNITVVIVRALVQP</sequence>
<dbReference type="Gene3D" id="3.60.40.10">
    <property type="entry name" value="PPM-type phosphatase domain"/>
    <property type="match status" value="1"/>
</dbReference>
<protein>
    <submittedName>
        <fullName evidence="3">Serine/threonine phosphatase</fullName>
    </submittedName>
</protein>
<dbReference type="PANTHER" id="PTHR47992">
    <property type="entry name" value="PROTEIN PHOSPHATASE"/>
    <property type="match status" value="1"/>
</dbReference>
<evidence type="ECO:0000313" key="3">
    <source>
        <dbReference type="EMBL" id="HGG00608.1"/>
    </source>
</evidence>
<comment type="caution">
    <text evidence="3">The sequence shown here is derived from an EMBL/GenBank/DDBJ whole genome shotgun (WGS) entry which is preliminary data.</text>
</comment>
<reference evidence="3" key="1">
    <citation type="journal article" date="2020" name="mSystems">
        <title>Genome- and Community-Level Interaction Insights into Carbon Utilization and Element Cycling Functions of Hydrothermarchaeota in Hydrothermal Sediment.</title>
        <authorList>
            <person name="Zhou Z."/>
            <person name="Liu Y."/>
            <person name="Xu W."/>
            <person name="Pan J."/>
            <person name="Luo Z.H."/>
            <person name="Li M."/>
        </authorList>
    </citation>
    <scope>NUCLEOTIDE SEQUENCE [LARGE SCALE GENOMIC DNA]</scope>
    <source>
        <strain evidence="3">SpSt-374</strain>
    </source>
</reference>
<feature type="region of interest" description="Disordered" evidence="1">
    <location>
        <begin position="127"/>
        <end position="153"/>
    </location>
</feature>
<proteinExistence type="predicted"/>
<gene>
    <name evidence="3" type="ORF">ENR15_08135</name>
</gene>
<dbReference type="CDD" id="cd00143">
    <property type="entry name" value="PP2Cc"/>
    <property type="match status" value="1"/>
</dbReference>
<feature type="domain" description="PPM-type phosphatase" evidence="2">
    <location>
        <begin position="448"/>
        <end position="718"/>
    </location>
</feature>
<dbReference type="InterPro" id="IPR015655">
    <property type="entry name" value="PP2C"/>
</dbReference>
<dbReference type="Pfam" id="PF12773">
    <property type="entry name" value="DZR"/>
    <property type="match status" value="1"/>
</dbReference>
<organism evidence="3">
    <name type="scientific">Planktothricoides sp. SpSt-374</name>
    <dbReference type="NCBI Taxonomy" id="2282167"/>
    <lineage>
        <taxon>Bacteria</taxon>
        <taxon>Bacillati</taxon>
        <taxon>Cyanobacteriota</taxon>
        <taxon>Cyanophyceae</taxon>
        <taxon>Oscillatoriophycideae</taxon>
        <taxon>Oscillatoriales</taxon>
        <taxon>Oscillatoriaceae</taxon>
        <taxon>Planktothricoides</taxon>
    </lineage>
</organism>
<dbReference type="SUPFAM" id="SSF81606">
    <property type="entry name" value="PP2C-like"/>
    <property type="match status" value="1"/>
</dbReference>
<feature type="compositionally biased region" description="Polar residues" evidence="1">
    <location>
        <begin position="134"/>
        <end position="144"/>
    </location>
</feature>
<dbReference type="NCBIfam" id="NF011149">
    <property type="entry name" value="PRK14559.1"/>
    <property type="match status" value="1"/>
</dbReference>
<feature type="compositionally biased region" description="Polar residues" evidence="1">
    <location>
        <begin position="400"/>
        <end position="411"/>
    </location>
</feature>
<dbReference type="PROSITE" id="PS51746">
    <property type="entry name" value="PPM_2"/>
    <property type="match status" value="1"/>
</dbReference>
<feature type="region of interest" description="Disordered" evidence="1">
    <location>
        <begin position="400"/>
        <end position="429"/>
    </location>
</feature>
<dbReference type="SMART" id="SM00332">
    <property type="entry name" value="PP2Cc"/>
    <property type="match status" value="1"/>
</dbReference>
<dbReference type="InterPro" id="IPR001932">
    <property type="entry name" value="PPM-type_phosphatase-like_dom"/>
</dbReference>
<dbReference type="SMART" id="SM00331">
    <property type="entry name" value="PP2C_SIG"/>
    <property type="match status" value="1"/>
</dbReference>
<accession>A0A7C3ZVK3</accession>